<dbReference type="InterPro" id="IPR021242">
    <property type="entry name" value="DUF2799"/>
</dbReference>
<name>A0A1M7MG49_9HYPH</name>
<dbReference type="EMBL" id="FRBW01000004">
    <property type="protein sequence ID" value="SHM89818.1"/>
    <property type="molecule type" value="Genomic_DNA"/>
</dbReference>
<dbReference type="STRING" id="735517.SAMN05444272_3394"/>
<dbReference type="OrthoDB" id="5917215at2"/>
<dbReference type="Pfam" id="PF10973">
    <property type="entry name" value="DUF2799"/>
    <property type="match status" value="1"/>
</dbReference>
<keyword evidence="2" id="KW-0732">Signal</keyword>
<dbReference type="PROSITE" id="PS51257">
    <property type="entry name" value="PROKAR_LIPOPROTEIN"/>
    <property type="match status" value="1"/>
</dbReference>
<keyword evidence="4" id="KW-1185">Reference proteome</keyword>
<evidence type="ECO:0000256" key="2">
    <source>
        <dbReference type="SAM" id="SignalP"/>
    </source>
</evidence>
<feature type="coiled-coil region" evidence="1">
    <location>
        <begin position="118"/>
        <end position="145"/>
    </location>
</feature>
<feature type="signal peptide" evidence="2">
    <location>
        <begin position="1"/>
        <end position="18"/>
    </location>
</feature>
<gene>
    <name evidence="3" type="ORF">SAMN05444272_3394</name>
</gene>
<accession>A0A1M7MG49</accession>
<evidence type="ECO:0000313" key="3">
    <source>
        <dbReference type="EMBL" id="SHM89818.1"/>
    </source>
</evidence>
<protein>
    <recommendedName>
        <fullName evidence="5">DUF2799 domain-containing protein</fullName>
    </recommendedName>
</protein>
<dbReference type="AlphaFoldDB" id="A0A1M7MG49"/>
<dbReference type="Proteomes" id="UP000186002">
    <property type="component" value="Unassembled WGS sequence"/>
</dbReference>
<keyword evidence="1" id="KW-0175">Coiled coil</keyword>
<evidence type="ECO:0000313" key="4">
    <source>
        <dbReference type="Proteomes" id="UP000186002"/>
    </source>
</evidence>
<sequence length="215" mass="23807">MKVFLGGIAALFAVLLLAGCETVSKEQCVAGDWVALGKADGANGYPTSRLSDIVKDCGRHGVTPDTDQYMSGWNQGVQIYCTPMNGYNVGRQGKSASPVCPPQMASSFEYAHSLGSRIWQARSKVEDQQRRVRDLDNRISRLNSDVSGLSCSGKDGDELKACRHNVHRRRQDLQDARFDLQDARWRLSEAQRFYDETERTVSAEAARTIPGYGVQ</sequence>
<dbReference type="RefSeq" id="WP_073014530.1">
    <property type="nucleotide sequence ID" value="NZ_FRBW01000004.1"/>
</dbReference>
<evidence type="ECO:0000256" key="1">
    <source>
        <dbReference type="SAM" id="Coils"/>
    </source>
</evidence>
<evidence type="ECO:0008006" key="5">
    <source>
        <dbReference type="Google" id="ProtNLM"/>
    </source>
</evidence>
<feature type="chain" id="PRO_5012138885" description="DUF2799 domain-containing protein" evidence="2">
    <location>
        <begin position="19"/>
        <end position="215"/>
    </location>
</feature>
<proteinExistence type="predicted"/>
<organism evidence="3 4">
    <name type="scientific">Roseibium suaedae</name>
    <dbReference type="NCBI Taxonomy" id="735517"/>
    <lineage>
        <taxon>Bacteria</taxon>
        <taxon>Pseudomonadati</taxon>
        <taxon>Pseudomonadota</taxon>
        <taxon>Alphaproteobacteria</taxon>
        <taxon>Hyphomicrobiales</taxon>
        <taxon>Stappiaceae</taxon>
        <taxon>Roseibium</taxon>
    </lineage>
</organism>
<reference evidence="3 4" key="1">
    <citation type="submission" date="2016-11" db="EMBL/GenBank/DDBJ databases">
        <authorList>
            <person name="Jaros S."/>
            <person name="Januszkiewicz K."/>
            <person name="Wedrychowicz H."/>
        </authorList>
    </citation>
    <scope>NUCLEOTIDE SEQUENCE [LARGE SCALE GENOMIC DNA]</scope>
    <source>
        <strain evidence="3 4">DSM 22153</strain>
    </source>
</reference>